<dbReference type="Proteomes" id="UP000598971">
    <property type="component" value="Unassembled WGS sequence"/>
</dbReference>
<accession>A0A8J8JU05</accession>
<dbReference type="InterPro" id="IPR000055">
    <property type="entry name" value="Restrct_endonuc_typeI_TRD"/>
</dbReference>
<gene>
    <name evidence="5" type="ORF">GD597_06260</name>
</gene>
<keyword evidence="5" id="KW-0378">Hydrolase</keyword>
<keyword evidence="3" id="KW-0238">DNA-binding</keyword>
<comment type="similarity">
    <text evidence="1">Belongs to the type-I restriction system S methylase family.</text>
</comment>
<keyword evidence="5" id="KW-0255">Endonuclease</keyword>
<evidence type="ECO:0000256" key="1">
    <source>
        <dbReference type="ARBA" id="ARBA00010923"/>
    </source>
</evidence>
<dbReference type="RefSeq" id="WP_171606986.1">
    <property type="nucleotide sequence ID" value="NZ_WHPF01000004.1"/>
</dbReference>
<feature type="domain" description="Type I restriction modification DNA specificity" evidence="4">
    <location>
        <begin position="2"/>
        <end position="175"/>
    </location>
</feature>
<organism evidence="5 6">
    <name type="scientific">Limnovirga soli</name>
    <dbReference type="NCBI Taxonomy" id="2656915"/>
    <lineage>
        <taxon>Bacteria</taxon>
        <taxon>Pseudomonadati</taxon>
        <taxon>Bacteroidota</taxon>
        <taxon>Chitinophagia</taxon>
        <taxon>Chitinophagales</taxon>
        <taxon>Chitinophagaceae</taxon>
        <taxon>Limnovirga</taxon>
    </lineage>
</organism>
<dbReference type="PANTHER" id="PTHR30408:SF12">
    <property type="entry name" value="TYPE I RESTRICTION ENZYME MJAVIII SPECIFICITY SUBUNIT"/>
    <property type="match status" value="1"/>
</dbReference>
<keyword evidence="2" id="KW-0680">Restriction system</keyword>
<evidence type="ECO:0000259" key="4">
    <source>
        <dbReference type="Pfam" id="PF01420"/>
    </source>
</evidence>
<comment type="caution">
    <text evidence="5">The sequence shown here is derived from an EMBL/GenBank/DDBJ whole genome shotgun (WGS) entry which is preliminary data.</text>
</comment>
<dbReference type="InterPro" id="IPR052021">
    <property type="entry name" value="Type-I_RS_S_subunit"/>
</dbReference>
<dbReference type="PANTHER" id="PTHR30408">
    <property type="entry name" value="TYPE-1 RESTRICTION ENZYME ECOKI SPECIFICITY PROTEIN"/>
    <property type="match status" value="1"/>
</dbReference>
<reference evidence="5" key="1">
    <citation type="submission" date="2019-10" db="EMBL/GenBank/DDBJ databases">
        <title>Draft genome sequence of Panacibacter sp. KCS-6.</title>
        <authorList>
            <person name="Yim K.J."/>
        </authorList>
    </citation>
    <scope>NUCLEOTIDE SEQUENCE</scope>
    <source>
        <strain evidence="5">KCS-6</strain>
    </source>
</reference>
<dbReference type="SUPFAM" id="SSF116734">
    <property type="entry name" value="DNA methylase specificity domain"/>
    <property type="match status" value="2"/>
</dbReference>
<evidence type="ECO:0000313" key="5">
    <source>
        <dbReference type="EMBL" id="NNV55054.1"/>
    </source>
</evidence>
<dbReference type="Gene3D" id="3.90.220.20">
    <property type="entry name" value="DNA methylase specificity domains"/>
    <property type="match status" value="2"/>
</dbReference>
<feature type="domain" description="Type I restriction modification DNA specificity" evidence="4">
    <location>
        <begin position="246"/>
        <end position="334"/>
    </location>
</feature>
<dbReference type="GO" id="GO:0003677">
    <property type="term" value="F:DNA binding"/>
    <property type="evidence" value="ECO:0007669"/>
    <property type="project" value="UniProtKB-KW"/>
</dbReference>
<dbReference type="GO" id="GO:0004519">
    <property type="term" value="F:endonuclease activity"/>
    <property type="evidence" value="ECO:0007669"/>
    <property type="project" value="UniProtKB-KW"/>
</dbReference>
<dbReference type="EMBL" id="WHPF01000004">
    <property type="protein sequence ID" value="NNV55054.1"/>
    <property type="molecule type" value="Genomic_DNA"/>
</dbReference>
<dbReference type="CDD" id="cd17260">
    <property type="entry name" value="RMtype1_S_EcoEI-TRD1-CR1_like"/>
    <property type="match status" value="1"/>
</dbReference>
<evidence type="ECO:0000313" key="6">
    <source>
        <dbReference type="Proteomes" id="UP000598971"/>
    </source>
</evidence>
<proteinExistence type="inferred from homology"/>
<dbReference type="AlphaFoldDB" id="A0A8J8JU05"/>
<keyword evidence="5" id="KW-0540">Nuclease</keyword>
<dbReference type="GO" id="GO:0009307">
    <property type="term" value="P:DNA restriction-modification system"/>
    <property type="evidence" value="ECO:0007669"/>
    <property type="project" value="UniProtKB-KW"/>
</dbReference>
<dbReference type="Pfam" id="PF01420">
    <property type="entry name" value="Methylase_S"/>
    <property type="match status" value="2"/>
</dbReference>
<evidence type="ECO:0000256" key="2">
    <source>
        <dbReference type="ARBA" id="ARBA00022747"/>
    </source>
</evidence>
<name>A0A8J8JU05_9BACT</name>
<protein>
    <submittedName>
        <fullName evidence="5">Restriction endonuclease subunit S</fullName>
    </submittedName>
</protein>
<evidence type="ECO:0000256" key="3">
    <source>
        <dbReference type="ARBA" id="ARBA00023125"/>
    </source>
</evidence>
<keyword evidence="6" id="KW-1185">Reference proteome</keyword>
<dbReference type="InterPro" id="IPR044946">
    <property type="entry name" value="Restrct_endonuc_typeI_TRD_sf"/>
</dbReference>
<sequence length="350" mass="40369">MNNWKEYKFSDFVFINPTIKLKGGEKYSFVEMKDLDNIQKYCEPKVERIMTGGARFQNHDTLFARITPCLENGKICQVRNLRNNIGFGSTGFLVFRNRDGISDSDFIFYLSRWDDVRNFAEINLDGTSGRQRVSKEAFNNLYLELPPLIEQKAIAEILNSFDSKIDLLHSNNQTLQDYAETIFRQWFKEQAGTWQKGTIEDEFDFIMGQSPAGSSLNETGQGVLFFQGNADFDFRFPKARVYTTAPNRMAKKNDILVSVRAPVGDLNMAINNCYIGRGVATFRYKHNNDYYSYTFYKINSLLAPIKQFEDNGTVFGSIGKDDFKKLENVIPPKNLIEKFQRAINPIDEKF</sequence>